<sequence length="326" mass="34597">MSADLVVEDVAVAPAAPYGGHRLTPAYYEPEHVPQEVARYSGGLDTLPVGSPAKVGVLELGYGRTGNGTELVHHYQKAPLHITRPLYVDPLRPDMPYTYVISTGAGVLQGDRLRTDLTFGPGASAHVTTTAATRAMRMEHDYGVSQVNLGVGQDAYAEYLPEPVIAFVDTRFYQLTRATVAPGATLILADTFVAGRLARDERHRYAAVAADLEIRRPDGTPVAVDRVRLVPGRGDALAVLAGHDVLGNLVVVTDQAPAGELADLLHDELADAPDVLVGVSRLPTEAGVSLRVVGDTTAPVAHAVNAAWHALRLRLTGLPAPALRKT</sequence>
<dbReference type="HAMAP" id="MF_01384">
    <property type="entry name" value="UreD"/>
    <property type="match status" value="1"/>
</dbReference>
<evidence type="ECO:0000256" key="1">
    <source>
        <dbReference type="ARBA" id="ARBA00007177"/>
    </source>
</evidence>
<accession>A0ABY5KW75</accession>
<protein>
    <recommendedName>
        <fullName evidence="3">Urease accessory protein UreD</fullName>
    </recommendedName>
</protein>
<gene>
    <name evidence="3" type="primary">ureD</name>
    <name evidence="4" type="ORF">NP048_08715</name>
</gene>
<evidence type="ECO:0000256" key="3">
    <source>
        <dbReference type="HAMAP-Rule" id="MF_01384"/>
    </source>
</evidence>
<dbReference type="PANTHER" id="PTHR33643:SF1">
    <property type="entry name" value="UREASE ACCESSORY PROTEIN D"/>
    <property type="match status" value="1"/>
</dbReference>
<comment type="subunit">
    <text evidence="3">UreD, UreF and UreG form a complex that acts as a GTP-hydrolysis-dependent molecular chaperone, activating the urease apoprotein by helping to assemble the nickel containing metallocenter of UreC. The UreE protein probably delivers the nickel.</text>
</comment>
<keyword evidence="5" id="KW-1185">Reference proteome</keyword>
<dbReference type="EMBL" id="CP101987">
    <property type="protein sequence ID" value="UUI73492.1"/>
    <property type="molecule type" value="Genomic_DNA"/>
</dbReference>
<comment type="subcellular location">
    <subcellularLocation>
        <location evidence="3">Cytoplasm</location>
    </subcellularLocation>
</comment>
<evidence type="ECO:0000313" key="4">
    <source>
        <dbReference type="EMBL" id="UUI73492.1"/>
    </source>
</evidence>
<keyword evidence="3" id="KW-0963">Cytoplasm</keyword>
<dbReference type="Proteomes" id="UP001316384">
    <property type="component" value="Chromosome"/>
</dbReference>
<proteinExistence type="inferred from homology"/>
<dbReference type="RefSeq" id="WP_227578603.1">
    <property type="nucleotide sequence ID" value="NZ_CP101987.1"/>
</dbReference>
<dbReference type="PANTHER" id="PTHR33643">
    <property type="entry name" value="UREASE ACCESSORY PROTEIN D"/>
    <property type="match status" value="1"/>
</dbReference>
<dbReference type="Pfam" id="PF01774">
    <property type="entry name" value="UreD"/>
    <property type="match status" value="1"/>
</dbReference>
<name>A0ABY5KW75_9CELL</name>
<comment type="function">
    <text evidence="3">Required for maturation of urease via the functional incorporation of the urease nickel metallocenter.</text>
</comment>
<keyword evidence="3" id="KW-0996">Nickel insertion</keyword>
<organism evidence="4 5">
    <name type="scientific">Cellulomonas xiejunii</name>
    <dbReference type="NCBI Taxonomy" id="2968083"/>
    <lineage>
        <taxon>Bacteria</taxon>
        <taxon>Bacillati</taxon>
        <taxon>Actinomycetota</taxon>
        <taxon>Actinomycetes</taxon>
        <taxon>Micrococcales</taxon>
        <taxon>Cellulomonadaceae</taxon>
        <taxon>Cellulomonas</taxon>
    </lineage>
</organism>
<reference evidence="4 5" key="1">
    <citation type="submission" date="2022-07" db="EMBL/GenBank/DDBJ databases">
        <title>Novel species in genus cellulomonas.</title>
        <authorList>
            <person name="Ye L."/>
        </authorList>
    </citation>
    <scope>NUCLEOTIDE SEQUENCE [LARGE SCALE GENOMIC DNA]</scope>
    <source>
        <strain evidence="5">zg-B89</strain>
    </source>
</reference>
<comment type="similarity">
    <text evidence="1 3">Belongs to the UreD family.</text>
</comment>
<evidence type="ECO:0000256" key="2">
    <source>
        <dbReference type="ARBA" id="ARBA00023186"/>
    </source>
</evidence>
<evidence type="ECO:0000313" key="5">
    <source>
        <dbReference type="Proteomes" id="UP001316384"/>
    </source>
</evidence>
<keyword evidence="2 3" id="KW-0143">Chaperone</keyword>
<dbReference type="InterPro" id="IPR002669">
    <property type="entry name" value="UreD"/>
</dbReference>